<feature type="transmembrane region" description="Helical" evidence="1">
    <location>
        <begin position="409"/>
        <end position="427"/>
    </location>
</feature>
<dbReference type="EMBL" id="VYZN01000065">
    <property type="protein sequence ID" value="KAE9525015.1"/>
    <property type="molecule type" value="Genomic_DNA"/>
</dbReference>
<dbReference type="AlphaFoldDB" id="A0A6G0T3U9"/>
<evidence type="ECO:0000313" key="2">
    <source>
        <dbReference type="EMBL" id="KAE9525015.1"/>
    </source>
</evidence>
<keyword evidence="1" id="KW-1133">Transmembrane helix</keyword>
<protein>
    <submittedName>
        <fullName evidence="2">Uncharacterized protein</fullName>
    </submittedName>
</protein>
<keyword evidence="1" id="KW-0812">Transmembrane</keyword>
<gene>
    <name evidence="2" type="ORF">AGLY_015065</name>
</gene>
<sequence length="577" mass="66462">MSLSSTSRQLTNVLIKNISKNILLYVCQLLYKILINQTSLMIVICYFLSLKYDQLMNLKEVAPILHSLLKCTLIYIMVTSIHELIEPGLKVYHLFVTINIVIVPLVVENGKVMVLVVNEIANNHCLNDFDQLIALEYKLPVEIDAFETIAVNRCWALACGKSTTVSIPVLTLSFAILYLTPADLLDISSSGFIQLIWPVNIFWHQFSDSFQCFIIIPSDLQVASIAPLCLHLINTRSSCFFAKSNIYPDIDELLMLNKSILSPDFLSSFTTLKYDTSISLHVFLISSESNKFVKSTKFDKINECNLFKNVSIIVLSFLHLCNIFSNPKISFVLRSNTSVDNFEEHKIVTAIDLILVSPEFKDKSNPNKETSSMVHPNISTLKLIKYHTSLKSKIINGVSIIHKYFQLHYLYYSITYKIYYIVVLIYVDGLNNMFDIKFEEKNFDSLMHIFYNQLCLLDENEYFLKYLGSFEKYVTPENHRSIIVLKIVFKHFGTKFVNTSFFVQRFITIFFHFLFKLQVAIFSIEISLRSEHLSDLSLLDRKHSQKLSRDNQHLVRSVLDKNSSLELILINTIINVA</sequence>
<name>A0A6G0T3U9_APHGL</name>
<reference evidence="2 3" key="1">
    <citation type="submission" date="2019-08" db="EMBL/GenBank/DDBJ databases">
        <title>The genome of the soybean aphid Biotype 1, its phylome, world population structure and adaptation to the North American continent.</title>
        <authorList>
            <person name="Giordano R."/>
            <person name="Donthu R.K."/>
            <person name="Hernandez A.G."/>
            <person name="Wright C.L."/>
            <person name="Zimin A.V."/>
        </authorList>
    </citation>
    <scope>NUCLEOTIDE SEQUENCE [LARGE SCALE GENOMIC DNA]</scope>
    <source>
        <tissue evidence="2">Whole aphids</tissue>
    </source>
</reference>
<accession>A0A6G0T3U9</accession>
<proteinExistence type="predicted"/>
<keyword evidence="3" id="KW-1185">Reference proteome</keyword>
<feature type="transmembrane region" description="Helical" evidence="1">
    <location>
        <begin position="502"/>
        <end position="524"/>
    </location>
</feature>
<organism evidence="2 3">
    <name type="scientific">Aphis glycines</name>
    <name type="common">Soybean aphid</name>
    <dbReference type="NCBI Taxonomy" id="307491"/>
    <lineage>
        <taxon>Eukaryota</taxon>
        <taxon>Metazoa</taxon>
        <taxon>Ecdysozoa</taxon>
        <taxon>Arthropoda</taxon>
        <taxon>Hexapoda</taxon>
        <taxon>Insecta</taxon>
        <taxon>Pterygota</taxon>
        <taxon>Neoptera</taxon>
        <taxon>Paraneoptera</taxon>
        <taxon>Hemiptera</taxon>
        <taxon>Sternorrhyncha</taxon>
        <taxon>Aphidomorpha</taxon>
        <taxon>Aphidoidea</taxon>
        <taxon>Aphididae</taxon>
        <taxon>Aphidini</taxon>
        <taxon>Aphis</taxon>
        <taxon>Aphis</taxon>
    </lineage>
</organism>
<feature type="transmembrane region" description="Helical" evidence="1">
    <location>
        <begin position="29"/>
        <end position="49"/>
    </location>
</feature>
<dbReference type="Proteomes" id="UP000475862">
    <property type="component" value="Unassembled WGS sequence"/>
</dbReference>
<keyword evidence="1" id="KW-0472">Membrane</keyword>
<evidence type="ECO:0000256" key="1">
    <source>
        <dbReference type="SAM" id="Phobius"/>
    </source>
</evidence>
<evidence type="ECO:0000313" key="3">
    <source>
        <dbReference type="Proteomes" id="UP000475862"/>
    </source>
</evidence>
<feature type="transmembrane region" description="Helical" evidence="1">
    <location>
        <begin position="61"/>
        <end position="85"/>
    </location>
</feature>
<feature type="transmembrane region" description="Helical" evidence="1">
    <location>
        <begin position="91"/>
        <end position="107"/>
    </location>
</feature>
<comment type="caution">
    <text evidence="2">The sequence shown here is derived from an EMBL/GenBank/DDBJ whole genome shotgun (WGS) entry which is preliminary data.</text>
</comment>